<comment type="caution">
    <text evidence="4">The sequence shown here is derived from an EMBL/GenBank/DDBJ whole genome shotgun (WGS) entry which is preliminary data.</text>
</comment>
<accession>A0A318PSC9</accession>
<sequence length="260" mass="26544">MTIVLLTCGIMSPAVVNAQTINVPAGLPAHVNATYQELGLGEWTPDTTSTTQTMNGSGTVTSSGATGVSDSDALQTMYQQSWGYEAAQNAQALGVNPSALAATCVVESGCQNVQSVSGSSGITGAFQMMQSTYDQSLQEALASDPSLASSITTGTDGQHDPATQAVAAAQYLKDAATSLQNVGITTPTALDTRAYYNFGPSNGTNVVRAADDETMASVLSNMSASDLAKNGISTTETVGEWKSAVATKMGSAAYQPVLTT</sequence>
<evidence type="ECO:0000259" key="3">
    <source>
        <dbReference type="Pfam" id="PF01464"/>
    </source>
</evidence>
<dbReference type="OrthoDB" id="8451926at2"/>
<evidence type="ECO:0000313" key="5">
    <source>
        <dbReference type="Proteomes" id="UP000248257"/>
    </source>
</evidence>
<keyword evidence="2" id="KW-0732">Signal</keyword>
<keyword evidence="5" id="KW-1185">Reference proteome</keyword>
<gene>
    <name evidence="4" type="ORF">CFR75_11175</name>
</gene>
<dbReference type="Gene3D" id="1.10.530.10">
    <property type="match status" value="1"/>
</dbReference>
<comment type="similarity">
    <text evidence="1">Belongs to the virb1 family.</text>
</comment>
<protein>
    <recommendedName>
        <fullName evidence="3">Transglycosylase SLT domain-containing protein</fullName>
    </recommendedName>
</protein>
<dbReference type="SUPFAM" id="SSF53955">
    <property type="entry name" value="Lysozyme-like"/>
    <property type="match status" value="1"/>
</dbReference>
<name>A0A318PSC9_KOMXY</name>
<proteinExistence type="inferred from homology"/>
<feature type="chain" id="PRO_5016424077" description="Transglycosylase SLT domain-containing protein" evidence="2">
    <location>
        <begin position="19"/>
        <end position="260"/>
    </location>
</feature>
<dbReference type="STRING" id="1220579.GCA_001571345_02093"/>
<dbReference type="EMBL" id="NKUC01000024">
    <property type="protein sequence ID" value="PYD56413.1"/>
    <property type="molecule type" value="Genomic_DNA"/>
</dbReference>
<dbReference type="InterPro" id="IPR023346">
    <property type="entry name" value="Lysozyme-like_dom_sf"/>
</dbReference>
<reference evidence="4 5" key="1">
    <citation type="submission" date="2017-07" db="EMBL/GenBank/DDBJ databases">
        <title>A draft genome sequence of Komagataeibacter xylinus LMG 1515.</title>
        <authorList>
            <person name="Skraban J."/>
            <person name="Cleenwerck I."/>
            <person name="Vandamme P."/>
            <person name="Trcek J."/>
        </authorList>
    </citation>
    <scope>NUCLEOTIDE SEQUENCE [LARGE SCALE GENOMIC DNA]</scope>
    <source>
        <strain evidence="4 5">LMG 1515</strain>
    </source>
</reference>
<evidence type="ECO:0000256" key="2">
    <source>
        <dbReference type="SAM" id="SignalP"/>
    </source>
</evidence>
<dbReference type="InterPro" id="IPR008258">
    <property type="entry name" value="Transglycosylase_SLT_dom_1"/>
</dbReference>
<evidence type="ECO:0000313" key="4">
    <source>
        <dbReference type="EMBL" id="PYD56413.1"/>
    </source>
</evidence>
<dbReference type="Pfam" id="PF01464">
    <property type="entry name" value="SLT"/>
    <property type="match status" value="1"/>
</dbReference>
<feature type="signal peptide" evidence="2">
    <location>
        <begin position="1"/>
        <end position="18"/>
    </location>
</feature>
<dbReference type="RefSeq" id="WP_061274796.1">
    <property type="nucleotide sequence ID" value="NZ_CBCRXN010000026.1"/>
</dbReference>
<feature type="domain" description="Transglycosylase SLT" evidence="3">
    <location>
        <begin position="88"/>
        <end position="211"/>
    </location>
</feature>
<dbReference type="AlphaFoldDB" id="A0A318PSC9"/>
<organism evidence="4 5">
    <name type="scientific">Komagataeibacter xylinus</name>
    <name type="common">Gluconacetobacter xylinus</name>
    <dbReference type="NCBI Taxonomy" id="28448"/>
    <lineage>
        <taxon>Bacteria</taxon>
        <taxon>Pseudomonadati</taxon>
        <taxon>Pseudomonadota</taxon>
        <taxon>Alphaproteobacteria</taxon>
        <taxon>Acetobacterales</taxon>
        <taxon>Acetobacteraceae</taxon>
        <taxon>Komagataeibacter</taxon>
    </lineage>
</organism>
<evidence type="ECO:0000256" key="1">
    <source>
        <dbReference type="ARBA" id="ARBA00009387"/>
    </source>
</evidence>
<dbReference type="Proteomes" id="UP000248257">
    <property type="component" value="Unassembled WGS sequence"/>
</dbReference>